<organism evidence="2 3">
    <name type="scientific">Candidatus Iainarchaeum sp</name>
    <dbReference type="NCBI Taxonomy" id="3101447"/>
    <lineage>
        <taxon>Archaea</taxon>
        <taxon>Candidatus Iainarchaeota</taxon>
        <taxon>Candidatus Iainarchaeia</taxon>
        <taxon>Candidatus Iainarchaeales</taxon>
        <taxon>Candidatus Iainarchaeaceae</taxon>
        <taxon>Candidatus Iainarchaeum</taxon>
    </lineage>
</organism>
<gene>
    <name evidence="2" type="ORF">HY544_05560</name>
</gene>
<sequence length="134" mass="14699">MLSHGQLRIAKAYAALQAIIWAKSAAFFAVFGHGKALPFSAASFPHGALLFDFWFHSAMHVLIGVLAILFGRNTEKFDLKMIVPVVFAAVALHNIGYWLTNSHPNIVYSVMDFVTDSVILAVAIFTGHLSRRIG</sequence>
<keyword evidence="1" id="KW-0812">Transmembrane</keyword>
<dbReference type="EMBL" id="JACQPB010000053">
    <property type="protein sequence ID" value="MBI4210938.1"/>
    <property type="molecule type" value="Genomic_DNA"/>
</dbReference>
<protein>
    <submittedName>
        <fullName evidence="2">Uncharacterized protein</fullName>
    </submittedName>
</protein>
<evidence type="ECO:0000313" key="2">
    <source>
        <dbReference type="EMBL" id="MBI4210938.1"/>
    </source>
</evidence>
<feature type="transmembrane region" description="Helical" evidence="1">
    <location>
        <begin position="82"/>
        <end position="100"/>
    </location>
</feature>
<evidence type="ECO:0000256" key="1">
    <source>
        <dbReference type="SAM" id="Phobius"/>
    </source>
</evidence>
<proteinExistence type="predicted"/>
<keyword evidence="1" id="KW-0472">Membrane</keyword>
<accession>A0A8T3YPL3</accession>
<feature type="transmembrane region" description="Helical" evidence="1">
    <location>
        <begin position="53"/>
        <end position="70"/>
    </location>
</feature>
<evidence type="ECO:0000313" key="3">
    <source>
        <dbReference type="Proteomes" id="UP000732298"/>
    </source>
</evidence>
<dbReference type="AlphaFoldDB" id="A0A8T3YPL3"/>
<comment type="caution">
    <text evidence="2">The sequence shown here is derived from an EMBL/GenBank/DDBJ whole genome shotgun (WGS) entry which is preliminary data.</text>
</comment>
<dbReference type="Proteomes" id="UP000732298">
    <property type="component" value="Unassembled WGS sequence"/>
</dbReference>
<feature type="transmembrane region" description="Helical" evidence="1">
    <location>
        <begin position="12"/>
        <end position="33"/>
    </location>
</feature>
<keyword evidence="1" id="KW-1133">Transmembrane helix</keyword>
<reference evidence="2" key="1">
    <citation type="submission" date="2020-07" db="EMBL/GenBank/DDBJ databases">
        <title>Huge and variable diversity of episymbiotic CPR bacteria and DPANN archaea in groundwater ecosystems.</title>
        <authorList>
            <person name="He C.Y."/>
            <person name="Keren R."/>
            <person name="Whittaker M."/>
            <person name="Farag I.F."/>
            <person name="Doudna J."/>
            <person name="Cate J.H.D."/>
            <person name="Banfield J.F."/>
        </authorList>
    </citation>
    <scope>NUCLEOTIDE SEQUENCE</scope>
    <source>
        <strain evidence="2">NC_groundwater_1296_Ag_S-0.2um_52_80</strain>
    </source>
</reference>
<feature type="transmembrane region" description="Helical" evidence="1">
    <location>
        <begin position="106"/>
        <end position="129"/>
    </location>
</feature>
<name>A0A8T3YPL3_9ARCH</name>